<evidence type="ECO:0000256" key="7">
    <source>
        <dbReference type="ARBA" id="ARBA00022801"/>
    </source>
</evidence>
<keyword evidence="8 18" id="KW-0460">Magnesium</keyword>
<feature type="binding site" evidence="17">
    <location>
        <position position="118"/>
    </location>
    <ligand>
        <name>8-oxo-dGTP</name>
        <dbReference type="ChEBI" id="CHEBI:77896"/>
    </ligand>
</feature>
<dbReference type="GO" id="GO:0006281">
    <property type="term" value="P:DNA repair"/>
    <property type="evidence" value="ECO:0007669"/>
    <property type="project" value="UniProtKB-KW"/>
</dbReference>
<dbReference type="PRINTS" id="PR00502">
    <property type="entry name" value="NUDIXFAMILY"/>
</dbReference>
<dbReference type="NCBIfam" id="NF006530">
    <property type="entry name" value="PRK08999.1"/>
    <property type="match status" value="1"/>
</dbReference>
<feature type="domain" description="Nudix hydrolase" evidence="19">
    <location>
        <begin position="2"/>
        <end position="128"/>
    </location>
</feature>
<dbReference type="InterPro" id="IPR003561">
    <property type="entry name" value="Mutator_MutT"/>
</dbReference>
<dbReference type="PANTHER" id="PTHR47707:SF1">
    <property type="entry name" value="NUDIX HYDROLASE FAMILY PROTEIN"/>
    <property type="match status" value="1"/>
</dbReference>
<comment type="catalytic activity">
    <reaction evidence="11">
        <text>8-oxo-GTP + H2O = 8-oxo-GMP + diphosphate + H(+)</text>
        <dbReference type="Rhea" id="RHEA:67616"/>
        <dbReference type="ChEBI" id="CHEBI:15377"/>
        <dbReference type="ChEBI" id="CHEBI:15378"/>
        <dbReference type="ChEBI" id="CHEBI:33019"/>
        <dbReference type="ChEBI" id="CHEBI:143553"/>
        <dbReference type="ChEBI" id="CHEBI:145694"/>
    </reaction>
</comment>
<keyword evidence="4" id="KW-0235">DNA replication</keyword>
<keyword evidence="9" id="KW-0234">DNA repair</keyword>
<accession>A0A3S9XBU1</accession>
<sequence>MEQIKVVAAIIRQNGRVLLARRAKHKHQGGLWEFPGGKIEQGETPEQALKRELKEELDIDITQLNPIFQTSHQYPEYGVHLDIWEVNRFDGEARGAEGQEITWVLPKNLLQYEFPEANKSIVTVARLSNRYLITPDNLDRQEIIEGLRIALDEGIKLICLRAPNFFDPDYRDLAIDAVGVCAGRADLLVKGAFEWLGDFPMAGWHVTVEQLRKLADKGRPLPANRWLAASCHNAEELALAKQFGADFVTLSPIQQTATHPDAKPLGWEEASKLIANFDRPVYLLGGLTGQDVPKAQSVGAQGIAAIRGLWPYELD</sequence>
<evidence type="ECO:0000256" key="10">
    <source>
        <dbReference type="ARBA" id="ARBA00035861"/>
    </source>
</evidence>
<evidence type="ECO:0000313" key="20">
    <source>
        <dbReference type="EMBL" id="AZS49912.1"/>
    </source>
</evidence>
<evidence type="ECO:0000256" key="15">
    <source>
        <dbReference type="ARBA" id="ARBA00041979"/>
    </source>
</evidence>
<dbReference type="GO" id="GO:0006260">
    <property type="term" value="P:DNA replication"/>
    <property type="evidence" value="ECO:0007669"/>
    <property type="project" value="UniProtKB-KW"/>
</dbReference>
<dbReference type="Pfam" id="PF02581">
    <property type="entry name" value="TMP-TENI"/>
    <property type="match status" value="1"/>
</dbReference>
<dbReference type="InterPro" id="IPR047127">
    <property type="entry name" value="MutT-like"/>
</dbReference>
<dbReference type="InterPro" id="IPR036206">
    <property type="entry name" value="ThiamineP_synth_sf"/>
</dbReference>
<name>A0A3S9XBU1_9GAMM</name>
<dbReference type="InterPro" id="IPR015797">
    <property type="entry name" value="NUDIX_hydrolase-like_dom_sf"/>
</dbReference>
<keyword evidence="7 20" id="KW-0378">Hydrolase</keyword>
<evidence type="ECO:0000256" key="17">
    <source>
        <dbReference type="PIRSR" id="PIRSR603561-1"/>
    </source>
</evidence>
<keyword evidence="6" id="KW-0227">DNA damage</keyword>
<feature type="binding site" evidence="18">
    <location>
        <position position="56"/>
    </location>
    <ligand>
        <name>Mg(2+)</name>
        <dbReference type="ChEBI" id="CHEBI:18420"/>
    </ligand>
</feature>
<evidence type="ECO:0000256" key="13">
    <source>
        <dbReference type="ARBA" id="ARBA00040794"/>
    </source>
</evidence>
<dbReference type="PROSITE" id="PS51462">
    <property type="entry name" value="NUDIX"/>
    <property type="match status" value="1"/>
</dbReference>
<dbReference type="Gene3D" id="3.90.79.10">
    <property type="entry name" value="Nucleoside Triphosphate Pyrophosphohydrolase"/>
    <property type="match status" value="1"/>
</dbReference>
<dbReference type="Gene3D" id="3.20.20.70">
    <property type="entry name" value="Aldolase class I"/>
    <property type="match status" value="1"/>
</dbReference>
<dbReference type="InterPro" id="IPR020084">
    <property type="entry name" value="NUDIX_hydrolase_CS"/>
</dbReference>
<evidence type="ECO:0000256" key="8">
    <source>
        <dbReference type="ARBA" id="ARBA00022842"/>
    </source>
</evidence>
<proteinExistence type="inferred from homology"/>
<evidence type="ECO:0000256" key="5">
    <source>
        <dbReference type="ARBA" id="ARBA00022723"/>
    </source>
</evidence>
<dbReference type="GO" id="GO:0035539">
    <property type="term" value="F:8-oxo-7,8-dihydrodeoxyguanosine triphosphate pyrophosphatase activity"/>
    <property type="evidence" value="ECO:0007669"/>
    <property type="project" value="UniProtKB-EC"/>
</dbReference>
<dbReference type="FunFam" id="3.90.79.10:FF:000014">
    <property type="entry name" value="8-oxo-dGTP diphosphatase MutT"/>
    <property type="match status" value="1"/>
</dbReference>
<protein>
    <recommendedName>
        <fullName evidence="13">8-oxo-dGTP diphosphatase</fullName>
        <ecNumber evidence="12">3.6.1.55</ecNumber>
    </recommendedName>
    <alternativeName>
        <fullName evidence="16">7,8-dihydro-8-oxoguanine-triphosphatase</fullName>
    </alternativeName>
    <alternativeName>
        <fullName evidence="15">Mutator protein MutT</fullName>
    </alternativeName>
    <alternativeName>
        <fullName evidence="14">dGTP pyrophosphohydrolase</fullName>
    </alternativeName>
</protein>
<evidence type="ECO:0000256" key="6">
    <source>
        <dbReference type="ARBA" id="ARBA00022763"/>
    </source>
</evidence>
<dbReference type="GO" id="GO:0044715">
    <property type="term" value="F:8-oxo-dGDP phosphatase activity"/>
    <property type="evidence" value="ECO:0007669"/>
    <property type="project" value="TreeGrafter"/>
</dbReference>
<dbReference type="CDD" id="cd03425">
    <property type="entry name" value="NUDIX_MutT_NudA_like"/>
    <property type="match status" value="1"/>
</dbReference>
<dbReference type="PANTHER" id="PTHR47707">
    <property type="entry name" value="8-OXO-DGTP DIPHOSPHATASE"/>
    <property type="match status" value="1"/>
</dbReference>
<dbReference type="EC" id="3.6.1.55" evidence="12"/>
<keyword evidence="21" id="KW-1185">Reference proteome</keyword>
<feature type="binding site" evidence="18">
    <location>
        <position position="36"/>
    </location>
    <ligand>
        <name>Mg(2+)</name>
        <dbReference type="ChEBI" id="CHEBI:18420"/>
    </ligand>
</feature>
<evidence type="ECO:0000256" key="12">
    <source>
        <dbReference type="ARBA" id="ARBA00038905"/>
    </source>
</evidence>
<dbReference type="NCBIfam" id="TIGR00586">
    <property type="entry name" value="mutt"/>
    <property type="match status" value="1"/>
</dbReference>
<evidence type="ECO:0000256" key="11">
    <source>
        <dbReference type="ARBA" id="ARBA00036904"/>
    </source>
</evidence>
<comment type="similarity">
    <text evidence="2">Belongs to the Nudix hydrolase family.</text>
</comment>
<dbReference type="InterPro" id="IPR020476">
    <property type="entry name" value="Nudix_hydrolase"/>
</dbReference>
<dbReference type="SUPFAM" id="SSF51391">
    <property type="entry name" value="Thiamin phosphate synthase"/>
    <property type="match status" value="1"/>
</dbReference>
<evidence type="ECO:0000256" key="4">
    <source>
        <dbReference type="ARBA" id="ARBA00022705"/>
    </source>
</evidence>
<evidence type="ECO:0000256" key="14">
    <source>
        <dbReference type="ARBA" id="ARBA00041592"/>
    </source>
</evidence>
<organism evidence="20 21">
    <name type="scientific">Entomomonas moraniae</name>
    <dbReference type="NCBI Taxonomy" id="2213226"/>
    <lineage>
        <taxon>Bacteria</taxon>
        <taxon>Pseudomonadati</taxon>
        <taxon>Pseudomonadota</taxon>
        <taxon>Gammaproteobacteria</taxon>
        <taxon>Pseudomonadales</taxon>
        <taxon>Pseudomonadaceae</taxon>
        <taxon>Entomomonas</taxon>
    </lineage>
</organism>
<evidence type="ECO:0000313" key="21">
    <source>
        <dbReference type="Proteomes" id="UP000273143"/>
    </source>
</evidence>
<comment type="catalytic activity">
    <reaction evidence="10">
        <text>8-oxo-dGTP + H2O = 8-oxo-dGMP + diphosphate + H(+)</text>
        <dbReference type="Rhea" id="RHEA:31575"/>
        <dbReference type="ChEBI" id="CHEBI:15377"/>
        <dbReference type="ChEBI" id="CHEBI:15378"/>
        <dbReference type="ChEBI" id="CHEBI:33019"/>
        <dbReference type="ChEBI" id="CHEBI:63224"/>
        <dbReference type="ChEBI" id="CHEBI:77896"/>
        <dbReference type="EC" id="3.6.1.55"/>
    </reaction>
</comment>
<keyword evidence="3" id="KW-0515">Mutator protein</keyword>
<dbReference type="AlphaFoldDB" id="A0A3S9XBU1"/>
<dbReference type="SUPFAM" id="SSF55811">
    <property type="entry name" value="Nudix"/>
    <property type="match status" value="1"/>
</dbReference>
<keyword evidence="5 18" id="KW-0479">Metal-binding</keyword>
<comment type="cofactor">
    <cofactor evidence="1 18">
        <name>Mg(2+)</name>
        <dbReference type="ChEBI" id="CHEBI:18420"/>
    </cofactor>
</comment>
<dbReference type="GO" id="GO:0009228">
    <property type="term" value="P:thiamine biosynthetic process"/>
    <property type="evidence" value="ECO:0007669"/>
    <property type="project" value="UniProtKB-KW"/>
</dbReference>
<evidence type="ECO:0000256" key="2">
    <source>
        <dbReference type="ARBA" id="ARBA00005582"/>
    </source>
</evidence>
<dbReference type="CDD" id="cd00564">
    <property type="entry name" value="TMP_TenI"/>
    <property type="match status" value="1"/>
</dbReference>
<dbReference type="Pfam" id="PF14815">
    <property type="entry name" value="NUDIX_4"/>
    <property type="match status" value="1"/>
</dbReference>
<dbReference type="GO" id="GO:0046872">
    <property type="term" value="F:metal ion binding"/>
    <property type="evidence" value="ECO:0007669"/>
    <property type="project" value="UniProtKB-KW"/>
</dbReference>
<feature type="binding site" evidence="17">
    <location>
        <position position="27"/>
    </location>
    <ligand>
        <name>8-oxo-dGTP</name>
        <dbReference type="ChEBI" id="CHEBI:77896"/>
    </ligand>
</feature>
<dbReference type="InterPro" id="IPR022998">
    <property type="entry name" value="ThiamineP_synth_TenI"/>
</dbReference>
<evidence type="ECO:0000256" key="3">
    <source>
        <dbReference type="ARBA" id="ARBA00022457"/>
    </source>
</evidence>
<dbReference type="EMBL" id="CP029822">
    <property type="protein sequence ID" value="AZS49912.1"/>
    <property type="molecule type" value="Genomic_DNA"/>
</dbReference>
<dbReference type="Proteomes" id="UP000273143">
    <property type="component" value="Chromosome"/>
</dbReference>
<dbReference type="KEGG" id="emo:DM558_03590"/>
<dbReference type="PROSITE" id="PS00893">
    <property type="entry name" value="NUDIX_BOX"/>
    <property type="match status" value="1"/>
</dbReference>
<dbReference type="InterPro" id="IPR029119">
    <property type="entry name" value="MutY_C"/>
</dbReference>
<reference evidence="21" key="1">
    <citation type="submission" date="2018-06" db="EMBL/GenBank/DDBJ databases">
        <title>Complete genome of Pseudomonas insecticola strain QZS01.</title>
        <authorList>
            <person name="Wang J."/>
            <person name="Su Q."/>
        </authorList>
    </citation>
    <scope>NUCLEOTIDE SEQUENCE [LARGE SCALE GENOMIC DNA]</scope>
    <source>
        <strain evidence="21">QZS01</strain>
    </source>
</reference>
<evidence type="ECO:0000256" key="9">
    <source>
        <dbReference type="ARBA" id="ARBA00023204"/>
    </source>
</evidence>
<evidence type="ECO:0000259" key="19">
    <source>
        <dbReference type="PROSITE" id="PS51462"/>
    </source>
</evidence>
<feature type="binding site" evidence="17">
    <location>
        <begin position="33"/>
        <end position="36"/>
    </location>
    <ligand>
        <name>8-oxo-dGTP</name>
        <dbReference type="ChEBI" id="CHEBI:77896"/>
    </ligand>
</feature>
<gene>
    <name evidence="20" type="ORF">DM558_03590</name>
</gene>
<dbReference type="GO" id="GO:0008413">
    <property type="term" value="F:8-oxo-7,8-dihydroguanosine triphosphate pyrophosphatase activity"/>
    <property type="evidence" value="ECO:0007669"/>
    <property type="project" value="InterPro"/>
</dbReference>
<dbReference type="RefSeq" id="WP_127162083.1">
    <property type="nucleotide sequence ID" value="NZ_CP029822.1"/>
</dbReference>
<evidence type="ECO:0000256" key="1">
    <source>
        <dbReference type="ARBA" id="ARBA00001946"/>
    </source>
</evidence>
<evidence type="ECO:0000256" key="18">
    <source>
        <dbReference type="PIRSR" id="PIRSR603561-2"/>
    </source>
</evidence>
<dbReference type="InterPro" id="IPR013785">
    <property type="entry name" value="Aldolase_TIM"/>
</dbReference>
<dbReference type="GO" id="GO:0044716">
    <property type="term" value="F:8-oxo-GDP phosphatase activity"/>
    <property type="evidence" value="ECO:0007669"/>
    <property type="project" value="TreeGrafter"/>
</dbReference>
<feature type="binding site" evidence="17">
    <location>
        <position position="22"/>
    </location>
    <ligand>
        <name>8-oxo-dGTP</name>
        <dbReference type="ChEBI" id="CHEBI:77896"/>
    </ligand>
</feature>
<dbReference type="InterPro" id="IPR000086">
    <property type="entry name" value="NUDIX_hydrolase_dom"/>
</dbReference>
<evidence type="ECO:0000256" key="16">
    <source>
        <dbReference type="ARBA" id="ARBA00042798"/>
    </source>
</evidence>